<keyword evidence="2" id="KW-1185">Reference proteome</keyword>
<gene>
    <name evidence="1" type="ORF">SAMN06295970_117100</name>
</gene>
<dbReference type="EMBL" id="FXUL01000017">
    <property type="protein sequence ID" value="SMP71965.1"/>
    <property type="molecule type" value="Genomic_DNA"/>
</dbReference>
<name>A0ABY1QIQ3_9BURK</name>
<dbReference type="Pfam" id="PF04883">
    <property type="entry name" value="HK97-gp10_like"/>
    <property type="match status" value="1"/>
</dbReference>
<reference evidence="1 2" key="1">
    <citation type="submission" date="2017-05" db="EMBL/GenBank/DDBJ databases">
        <authorList>
            <person name="Varghese N."/>
            <person name="Submissions S."/>
        </authorList>
    </citation>
    <scope>NUCLEOTIDE SEQUENCE [LARGE SCALE GENOMIC DNA]</scope>
    <source>
        <strain evidence="1 2">DSM 26001</strain>
    </source>
</reference>
<evidence type="ECO:0000313" key="2">
    <source>
        <dbReference type="Proteomes" id="UP001158049"/>
    </source>
</evidence>
<dbReference type="RefSeq" id="WP_283443999.1">
    <property type="nucleotide sequence ID" value="NZ_FXUL01000017.1"/>
</dbReference>
<organism evidence="1 2">
    <name type="scientific">Noviherbaspirillum suwonense</name>
    <dbReference type="NCBI Taxonomy" id="1224511"/>
    <lineage>
        <taxon>Bacteria</taxon>
        <taxon>Pseudomonadati</taxon>
        <taxon>Pseudomonadota</taxon>
        <taxon>Betaproteobacteria</taxon>
        <taxon>Burkholderiales</taxon>
        <taxon>Oxalobacteraceae</taxon>
        <taxon>Noviherbaspirillum</taxon>
    </lineage>
</organism>
<protein>
    <submittedName>
        <fullName evidence="1">Phage protein, HK97 gp10 family</fullName>
    </submittedName>
</protein>
<accession>A0ABY1QIQ3</accession>
<sequence length="152" mass="17105">MADSFLKLDGFKELAAAMRELPERVAKNALRSAVSSAAAVVRDEAKLRAPVDTGEMKRDIMIKRERDAKGGPMVATYSVYVRSGKKSRLAGKKRNVQRDSFYWRFVEYGTAKMAAQPFMRPAFQAKKEAAIDAMREKLDARIQKEATELSKK</sequence>
<proteinExistence type="predicted"/>
<evidence type="ECO:0000313" key="1">
    <source>
        <dbReference type="EMBL" id="SMP71965.1"/>
    </source>
</evidence>
<dbReference type="NCBIfam" id="TIGR01725">
    <property type="entry name" value="phge_HK97_gp10"/>
    <property type="match status" value="1"/>
</dbReference>
<comment type="caution">
    <text evidence="1">The sequence shown here is derived from an EMBL/GenBank/DDBJ whole genome shotgun (WGS) entry which is preliminary data.</text>
</comment>
<dbReference type="InterPro" id="IPR010064">
    <property type="entry name" value="HK97-gp10_tail"/>
</dbReference>
<dbReference type="Proteomes" id="UP001158049">
    <property type="component" value="Unassembled WGS sequence"/>
</dbReference>